<dbReference type="Pfam" id="PF00041">
    <property type="entry name" value="fn3"/>
    <property type="match status" value="2"/>
</dbReference>
<reference evidence="3" key="1">
    <citation type="journal article" date="2020" name="Nature">
        <title>Giant virus diversity and host interactions through global metagenomics.</title>
        <authorList>
            <person name="Schulz F."/>
            <person name="Roux S."/>
            <person name="Paez-Espino D."/>
            <person name="Jungbluth S."/>
            <person name="Walsh D.A."/>
            <person name="Denef V.J."/>
            <person name="McMahon K.D."/>
            <person name="Konstantinidis K.T."/>
            <person name="Eloe-Fadrosh E.A."/>
            <person name="Kyrpides N.C."/>
            <person name="Woyke T."/>
        </authorList>
    </citation>
    <scope>NUCLEOTIDE SEQUENCE</scope>
    <source>
        <strain evidence="3">GVMAG-M-3300010158-60</strain>
    </source>
</reference>
<dbReference type="PANTHER" id="PTHR13817:SF73">
    <property type="entry name" value="FIBRONECTIN TYPE-III DOMAIN-CONTAINING PROTEIN"/>
    <property type="match status" value="1"/>
</dbReference>
<dbReference type="AlphaFoldDB" id="A0A6C0BBI7"/>
<protein>
    <recommendedName>
        <fullName evidence="2">Fibronectin type-III domain-containing protein</fullName>
    </recommendedName>
</protein>
<feature type="domain" description="Fibronectin type-III" evidence="2">
    <location>
        <begin position="76"/>
        <end position="163"/>
    </location>
</feature>
<organism evidence="3">
    <name type="scientific">viral metagenome</name>
    <dbReference type="NCBI Taxonomy" id="1070528"/>
    <lineage>
        <taxon>unclassified sequences</taxon>
        <taxon>metagenomes</taxon>
        <taxon>organismal metagenomes</taxon>
    </lineage>
</organism>
<dbReference type="CDD" id="cd00063">
    <property type="entry name" value="FN3"/>
    <property type="match status" value="2"/>
</dbReference>
<keyword evidence="1" id="KW-0677">Repeat</keyword>
<proteinExistence type="predicted"/>
<dbReference type="InterPro" id="IPR050964">
    <property type="entry name" value="Striated_Muscle_Regulatory"/>
</dbReference>
<feature type="domain" description="Fibronectin type-III" evidence="2">
    <location>
        <begin position="164"/>
        <end position="257"/>
    </location>
</feature>
<dbReference type="PROSITE" id="PS50853">
    <property type="entry name" value="FN3"/>
    <property type="match status" value="2"/>
</dbReference>
<dbReference type="InterPro" id="IPR036116">
    <property type="entry name" value="FN3_sf"/>
</dbReference>
<evidence type="ECO:0000259" key="2">
    <source>
        <dbReference type="PROSITE" id="PS50853"/>
    </source>
</evidence>
<evidence type="ECO:0000256" key="1">
    <source>
        <dbReference type="ARBA" id="ARBA00022737"/>
    </source>
</evidence>
<dbReference type="Gene3D" id="2.60.40.10">
    <property type="entry name" value="Immunoglobulins"/>
    <property type="match status" value="2"/>
</dbReference>
<sequence length="378" mass="39865">MSSGETNYSPPVYPVKGEFIFENKQVQTAANAVYEHKAAYDAANAAKGKKYQFKTDRERMQYLIGRQGRVVHSTVVPTPPLMVGGAVENGSIVLNWQPPLKSEAPVLYYKVVSNPPTTTVLSVTAPAIITGLTAGIAYTFSVYAKNVAGFSLPGVSAPITFATAPSPPRNVVATAGDASALVAWDPPVTDGGSTIIDYRVISSSGVTRVQLATNPNSLVFFPLTNGTTYTFTVVAHNVIDNSDPSVASNSVTPSAPSGETVTANLTGIVFDGSTTYYQNTFTFPSTNTLTINLTNVGASISVATHIDFQNASDPLLLNSADTFVLTNPSYTPNIQYVTYGGGAYSQIYANEAAGFITATSKVVVTFTDARTSVAFKIS</sequence>
<dbReference type="InterPro" id="IPR003961">
    <property type="entry name" value="FN3_dom"/>
</dbReference>
<dbReference type="SMART" id="SM00060">
    <property type="entry name" value="FN3"/>
    <property type="match status" value="2"/>
</dbReference>
<dbReference type="InterPro" id="IPR013783">
    <property type="entry name" value="Ig-like_fold"/>
</dbReference>
<accession>A0A6C0BBI7</accession>
<name>A0A6C0BBI7_9ZZZZ</name>
<dbReference type="PANTHER" id="PTHR13817">
    <property type="entry name" value="TITIN"/>
    <property type="match status" value="1"/>
</dbReference>
<dbReference type="SUPFAM" id="SSF49265">
    <property type="entry name" value="Fibronectin type III"/>
    <property type="match status" value="1"/>
</dbReference>
<evidence type="ECO:0000313" key="3">
    <source>
        <dbReference type="EMBL" id="QHS89476.1"/>
    </source>
</evidence>
<dbReference type="EMBL" id="MN739110">
    <property type="protein sequence ID" value="QHS89476.1"/>
    <property type="molecule type" value="Genomic_DNA"/>
</dbReference>